<dbReference type="AlphaFoldDB" id="K9HQN3"/>
<dbReference type="CDD" id="cd13604">
    <property type="entry name" value="PBP2_TRAP_ketoacid_lactate_like"/>
    <property type="match status" value="1"/>
</dbReference>
<keyword evidence="2" id="KW-0479">Metal-binding</keyword>
<dbReference type="Gene3D" id="3.40.190.170">
    <property type="entry name" value="Bacterial extracellular solute-binding protein, family 7"/>
    <property type="match status" value="1"/>
</dbReference>
<accession>K9HQN3</accession>
<feature type="binding site" evidence="2">
    <location>
        <position position="226"/>
    </location>
    <ligand>
        <name>Na(+)</name>
        <dbReference type="ChEBI" id="CHEBI:29101"/>
    </ligand>
</feature>
<dbReference type="Gene3D" id="3.40.190.10">
    <property type="entry name" value="Periplasmic binding protein-like II"/>
    <property type="match status" value="1"/>
</dbReference>
<dbReference type="RefSeq" id="WP_009539071.1">
    <property type="nucleotide sequence ID" value="NZ_ANHY01000003.1"/>
</dbReference>
<proteinExistence type="predicted"/>
<comment type="caution">
    <text evidence="3">The sequence shown here is derived from an EMBL/GenBank/DDBJ whole genome shotgun (WGS) entry which is preliminary data.</text>
</comment>
<name>K9HQN3_9PROT</name>
<protein>
    <submittedName>
        <fullName evidence="3">TRAP dicarboxylate transporter-DctP subunit</fullName>
    </submittedName>
</protein>
<feature type="binding site" evidence="2">
    <location>
        <position position="225"/>
    </location>
    <ligand>
        <name>substrate</name>
    </ligand>
</feature>
<reference evidence="3 4" key="1">
    <citation type="journal article" date="2013" name="Genome Announc.">
        <title>Draft Genome Sequence of an Alphaproteobacterium, Caenispirillum salinarum AK4(T), Isolated from a Solar Saltern.</title>
        <authorList>
            <person name="Khatri I."/>
            <person name="Singh A."/>
            <person name="Korpole S."/>
            <person name="Pinnaka A.K."/>
            <person name="Subramanian S."/>
        </authorList>
    </citation>
    <scope>NUCLEOTIDE SEQUENCE [LARGE SCALE GENOMIC DNA]</scope>
    <source>
        <strain evidence="3 4">AK4</strain>
    </source>
</reference>
<organism evidence="3 4">
    <name type="scientific">Caenispirillum salinarum AK4</name>
    <dbReference type="NCBI Taxonomy" id="1238182"/>
    <lineage>
        <taxon>Bacteria</taxon>
        <taxon>Pseudomonadati</taxon>
        <taxon>Pseudomonadota</taxon>
        <taxon>Alphaproteobacteria</taxon>
        <taxon>Rhodospirillales</taxon>
        <taxon>Novispirillaceae</taxon>
        <taxon>Caenispirillum</taxon>
    </lineage>
</organism>
<dbReference type="EMBL" id="ANHY01000003">
    <property type="protein sequence ID" value="EKV32583.1"/>
    <property type="molecule type" value="Genomic_DNA"/>
</dbReference>
<dbReference type="GO" id="GO:0055085">
    <property type="term" value="P:transmembrane transport"/>
    <property type="evidence" value="ECO:0007669"/>
    <property type="project" value="InterPro"/>
</dbReference>
<dbReference type="PANTHER" id="PTHR33376">
    <property type="match status" value="1"/>
</dbReference>
<dbReference type="GO" id="GO:0046872">
    <property type="term" value="F:metal ion binding"/>
    <property type="evidence" value="ECO:0007669"/>
    <property type="project" value="UniProtKB-KW"/>
</dbReference>
<dbReference type="GO" id="GO:0031317">
    <property type="term" value="C:tripartite ATP-independent periplasmic transporter complex"/>
    <property type="evidence" value="ECO:0007669"/>
    <property type="project" value="InterPro"/>
</dbReference>
<dbReference type="STRING" id="1238182.C882_2662"/>
<dbReference type="PATRIC" id="fig|1238182.3.peg.622"/>
<keyword evidence="4" id="KW-1185">Reference proteome</keyword>
<evidence type="ECO:0000256" key="2">
    <source>
        <dbReference type="PIRSR" id="PIRSR039026-2"/>
    </source>
</evidence>
<dbReference type="InterPro" id="IPR026289">
    <property type="entry name" value="SBP_TakP-like"/>
</dbReference>
<dbReference type="OrthoDB" id="9780733at2"/>
<dbReference type="PANTHER" id="PTHR33376:SF5">
    <property type="entry name" value="EXTRACYTOPLASMIC SOLUTE RECEPTOR PROTEIN"/>
    <property type="match status" value="1"/>
</dbReference>
<gene>
    <name evidence="3" type="ORF">C882_2662</name>
</gene>
<dbReference type="eggNOG" id="COG4663">
    <property type="taxonomic scope" value="Bacteria"/>
</dbReference>
<evidence type="ECO:0000313" key="3">
    <source>
        <dbReference type="EMBL" id="EKV32583.1"/>
    </source>
</evidence>
<evidence type="ECO:0000313" key="4">
    <source>
        <dbReference type="Proteomes" id="UP000009881"/>
    </source>
</evidence>
<dbReference type="InterPro" id="IPR038404">
    <property type="entry name" value="TRAP_DctP_sf"/>
</dbReference>
<dbReference type="InterPro" id="IPR018389">
    <property type="entry name" value="DctP_fam"/>
</dbReference>
<dbReference type="Proteomes" id="UP000009881">
    <property type="component" value="Unassembled WGS sequence"/>
</dbReference>
<dbReference type="PIRSF" id="PIRSF039026">
    <property type="entry name" value="SiaP"/>
    <property type="match status" value="1"/>
</dbReference>
<evidence type="ECO:0000256" key="1">
    <source>
        <dbReference type="ARBA" id="ARBA00022729"/>
    </source>
</evidence>
<dbReference type="Pfam" id="PF03480">
    <property type="entry name" value="DctP"/>
    <property type="match status" value="1"/>
</dbReference>
<sequence length="363" mass="39622">MGQRTVIRTRRRRRWKTAVPRRAAAGLVILALAVLFPPRADARDLVVQSAFPSGMAAFSESERRISEGVESLTGGSLTLRFVGAGGIVEPQHLLEAVREGAVPVGFDWMGYHADRVPLGGLVGSMPFGPTPRELSGWLYAGGGLSLLERGYARLGIVVLPCDMLPSAAGGWFKTEIRSVEDFKGLRIRIAGLGAEVLERLGSESSQEPVAQIYNALEEGRLDAVEFAAPLVDQSFGFHHFTKYYYFPGWHQPASLNILLVNRDVWDSLKEGERAALRKTCRENVLLGLAEGVARQTEAVDAAVARGIEVRRFPDPVLARLRAVSREVVAEAASRDPLAADALASLSEYVEQARRWSALQALPR</sequence>
<feature type="binding site" evidence="2">
    <location>
        <position position="251"/>
    </location>
    <ligand>
        <name>substrate</name>
    </ligand>
</feature>
<keyword evidence="1" id="KW-0732">Signal</keyword>